<dbReference type="OrthoDB" id="1739143at2759"/>
<evidence type="ECO:0000256" key="5">
    <source>
        <dbReference type="ARBA" id="ARBA00037900"/>
    </source>
</evidence>
<sequence>MTQPSKVALIVVDIQYDFLETGTLPVPHASDVIPKAQQLISFIESMHGLVVATQDWHPKNHKSFASNHAGKQVFDTVDLTYQDQSSTQVLWPDHCIQDTPGANLVAEISSIPLVVQKGTNPEIDSYSGFADNQYHAFTALSKHLHQHDIQTVVICGLATDYCVKMTCLDAVKFGFRTLLIQDATKPVVAEDFDGALATLRSRGVHIVPTTDDFVSHSDHYL</sequence>
<dbReference type="Pfam" id="PF00857">
    <property type="entry name" value="Isochorismatase"/>
    <property type="match status" value="1"/>
</dbReference>
<evidence type="ECO:0000256" key="3">
    <source>
        <dbReference type="ARBA" id="ARBA00022723"/>
    </source>
</evidence>
<keyword evidence="4" id="KW-0378">Hydrolase</keyword>
<dbReference type="InterPro" id="IPR036380">
    <property type="entry name" value="Isochorismatase-like_sf"/>
</dbReference>
<organism evidence="9">
    <name type="scientific">Absidia glauca</name>
    <name type="common">Pin mould</name>
    <dbReference type="NCBI Taxonomy" id="4829"/>
    <lineage>
        <taxon>Eukaryota</taxon>
        <taxon>Fungi</taxon>
        <taxon>Fungi incertae sedis</taxon>
        <taxon>Mucoromycota</taxon>
        <taxon>Mucoromycotina</taxon>
        <taxon>Mucoromycetes</taxon>
        <taxon>Mucorales</taxon>
        <taxon>Cunninghamellaceae</taxon>
        <taxon>Absidia</taxon>
    </lineage>
</organism>
<dbReference type="EMBL" id="LT554888">
    <property type="protein sequence ID" value="SAM08155.1"/>
    <property type="molecule type" value="Genomic_DNA"/>
</dbReference>
<evidence type="ECO:0000313" key="10">
    <source>
        <dbReference type="Proteomes" id="UP000078561"/>
    </source>
</evidence>
<evidence type="ECO:0000256" key="7">
    <source>
        <dbReference type="ARBA" id="ARBA00043224"/>
    </source>
</evidence>
<dbReference type="OMA" id="HPPNHTS"/>
<evidence type="ECO:0000313" key="9">
    <source>
        <dbReference type="EMBL" id="SAM08155.1"/>
    </source>
</evidence>
<dbReference type="CDD" id="cd01011">
    <property type="entry name" value="nicotinamidase"/>
    <property type="match status" value="1"/>
</dbReference>
<dbReference type="SUPFAM" id="SSF52499">
    <property type="entry name" value="Isochorismatase-like hydrolases"/>
    <property type="match status" value="1"/>
</dbReference>
<keyword evidence="10" id="KW-1185">Reference proteome</keyword>
<dbReference type="AlphaFoldDB" id="A0A163KGQ5"/>
<dbReference type="FunCoup" id="A0A163KGQ5">
    <property type="interactions" value="66"/>
</dbReference>
<name>A0A163KGQ5_ABSGL</name>
<evidence type="ECO:0000256" key="1">
    <source>
        <dbReference type="ARBA" id="ARBA00006336"/>
    </source>
</evidence>
<dbReference type="GO" id="GO:0046872">
    <property type="term" value="F:metal ion binding"/>
    <property type="evidence" value="ECO:0007669"/>
    <property type="project" value="UniProtKB-KW"/>
</dbReference>
<dbReference type="GO" id="GO:0008936">
    <property type="term" value="F:nicotinamidase activity"/>
    <property type="evidence" value="ECO:0007669"/>
    <property type="project" value="UniProtKB-EC"/>
</dbReference>
<dbReference type="InterPro" id="IPR000868">
    <property type="entry name" value="Isochorismatase-like_dom"/>
</dbReference>
<evidence type="ECO:0000256" key="2">
    <source>
        <dbReference type="ARBA" id="ARBA00022642"/>
    </source>
</evidence>
<dbReference type="GO" id="GO:0019363">
    <property type="term" value="P:pyridine nucleotide biosynthetic process"/>
    <property type="evidence" value="ECO:0007669"/>
    <property type="project" value="UniProtKB-KW"/>
</dbReference>
<dbReference type="PANTHER" id="PTHR11080:SF2">
    <property type="entry name" value="LD05707P"/>
    <property type="match status" value="1"/>
</dbReference>
<dbReference type="STRING" id="4829.A0A163KGQ5"/>
<dbReference type="EC" id="3.5.1.19" evidence="6"/>
<evidence type="ECO:0000256" key="6">
    <source>
        <dbReference type="ARBA" id="ARBA00039017"/>
    </source>
</evidence>
<comment type="similarity">
    <text evidence="1">Belongs to the isochorismatase family.</text>
</comment>
<dbReference type="InParanoid" id="A0A163KGQ5"/>
<protein>
    <recommendedName>
        <fullName evidence="6">nicotinamidase</fullName>
        <ecNumber evidence="6">3.5.1.19</ecNumber>
    </recommendedName>
    <alternativeName>
        <fullName evidence="7">Nicotinamide deamidase</fullName>
    </alternativeName>
</protein>
<dbReference type="Proteomes" id="UP000078561">
    <property type="component" value="Unassembled WGS sequence"/>
</dbReference>
<accession>A0A163KGQ5</accession>
<dbReference type="Gene3D" id="3.40.50.850">
    <property type="entry name" value="Isochorismatase-like"/>
    <property type="match status" value="1"/>
</dbReference>
<dbReference type="PANTHER" id="PTHR11080">
    <property type="entry name" value="PYRAZINAMIDASE/NICOTINAMIDASE"/>
    <property type="match status" value="1"/>
</dbReference>
<evidence type="ECO:0000259" key="8">
    <source>
        <dbReference type="Pfam" id="PF00857"/>
    </source>
</evidence>
<gene>
    <name evidence="9" type="primary">ABSGL_13817.1 scaffold 14339</name>
</gene>
<dbReference type="NCBIfam" id="NF008623">
    <property type="entry name" value="PRK11609.1"/>
    <property type="match status" value="1"/>
</dbReference>
<keyword evidence="3" id="KW-0479">Metal-binding</keyword>
<reference evidence="9" key="1">
    <citation type="submission" date="2016-04" db="EMBL/GenBank/DDBJ databases">
        <authorList>
            <person name="Evans L.H."/>
            <person name="Alamgir A."/>
            <person name="Owens N."/>
            <person name="Weber N.D."/>
            <person name="Virtaneva K."/>
            <person name="Barbian K."/>
            <person name="Babar A."/>
            <person name="Rosenke K."/>
        </authorList>
    </citation>
    <scope>NUCLEOTIDE SEQUENCE [LARGE SCALE GENOMIC DNA]</scope>
    <source>
        <strain evidence="9">CBS 101.48</strain>
    </source>
</reference>
<keyword evidence="2" id="KW-0662">Pyridine nucleotide biosynthesis</keyword>
<evidence type="ECO:0000256" key="4">
    <source>
        <dbReference type="ARBA" id="ARBA00022801"/>
    </source>
</evidence>
<dbReference type="InterPro" id="IPR052347">
    <property type="entry name" value="Isochorismatase_Nicotinamidase"/>
</dbReference>
<comment type="pathway">
    <text evidence="5">Cofactor biosynthesis; nicotinate biosynthesis; nicotinate from nicotinamide: step 1/1.</text>
</comment>
<feature type="domain" description="Isochorismatase-like" evidence="8">
    <location>
        <begin position="8"/>
        <end position="210"/>
    </location>
</feature>
<proteinExistence type="inferred from homology"/>